<proteinExistence type="predicted"/>
<comment type="caution">
    <text evidence="2">The sequence shown here is derived from an EMBL/GenBank/DDBJ whole genome shotgun (WGS) entry which is preliminary data.</text>
</comment>
<sequence length="208" mass="21852">MTTTDDLLDRLSAHGAATAGKPRLVFGGWLLGAALLCAAGVSLLLTEAFYSVELYGLGPMVAKWGFSLSLILFCVLALRMLGKPGRNSGVLLALLALPFVPVAALLALELSTAGPMMDGPTWPRCLLAMAIMSPIGFAGAVLAVRSMAPTRLHSAGLVAGLFGGALAMTAYAPFCPELGMTFMTLYYCLPIVLMAGIGWMFGPRLLRW</sequence>
<gene>
    <name evidence="2" type="ORF">AAEO60_07325</name>
</gene>
<name>A0ABU9IDI6_9SPHN</name>
<feature type="transmembrane region" description="Helical" evidence="1">
    <location>
        <begin position="126"/>
        <end position="144"/>
    </location>
</feature>
<evidence type="ECO:0000313" key="2">
    <source>
        <dbReference type="EMBL" id="MEL1250476.1"/>
    </source>
</evidence>
<reference evidence="2 3" key="1">
    <citation type="submission" date="2024-04" db="EMBL/GenBank/DDBJ databases">
        <title>Aurantiacibacter sp. DGU6 16S ribosomal RNA gene Genome sequencing and assembly.</title>
        <authorList>
            <person name="Park S."/>
        </authorList>
    </citation>
    <scope>NUCLEOTIDE SEQUENCE [LARGE SCALE GENOMIC DNA]</scope>
    <source>
        <strain evidence="2 3">DGU6</strain>
    </source>
</reference>
<dbReference type="Proteomes" id="UP001497045">
    <property type="component" value="Unassembled WGS sequence"/>
</dbReference>
<keyword evidence="1" id="KW-0812">Transmembrane</keyword>
<evidence type="ECO:0000313" key="3">
    <source>
        <dbReference type="Proteomes" id="UP001497045"/>
    </source>
</evidence>
<dbReference type="Pfam" id="PF06532">
    <property type="entry name" value="NrsF"/>
    <property type="match status" value="1"/>
</dbReference>
<keyword evidence="1" id="KW-1133">Transmembrane helix</keyword>
<feature type="transmembrane region" description="Helical" evidence="1">
    <location>
        <begin position="64"/>
        <end position="82"/>
    </location>
</feature>
<evidence type="ECO:0000256" key="1">
    <source>
        <dbReference type="SAM" id="Phobius"/>
    </source>
</evidence>
<feature type="transmembrane region" description="Helical" evidence="1">
    <location>
        <begin position="89"/>
        <end position="106"/>
    </location>
</feature>
<dbReference type="RefSeq" id="WP_341672995.1">
    <property type="nucleotide sequence ID" value="NZ_JBBYHV010000001.1"/>
</dbReference>
<organism evidence="2 3">
    <name type="scientific">Aurantiacibacter gilvus</name>
    <dbReference type="NCBI Taxonomy" id="3139141"/>
    <lineage>
        <taxon>Bacteria</taxon>
        <taxon>Pseudomonadati</taxon>
        <taxon>Pseudomonadota</taxon>
        <taxon>Alphaproteobacteria</taxon>
        <taxon>Sphingomonadales</taxon>
        <taxon>Erythrobacteraceae</taxon>
        <taxon>Aurantiacibacter</taxon>
    </lineage>
</organism>
<dbReference type="InterPro" id="IPR009495">
    <property type="entry name" value="NrsF"/>
</dbReference>
<feature type="transmembrane region" description="Helical" evidence="1">
    <location>
        <begin position="156"/>
        <end position="174"/>
    </location>
</feature>
<keyword evidence="3" id="KW-1185">Reference proteome</keyword>
<keyword evidence="1" id="KW-0472">Membrane</keyword>
<feature type="transmembrane region" description="Helical" evidence="1">
    <location>
        <begin position="180"/>
        <end position="202"/>
    </location>
</feature>
<accession>A0ABU9IDI6</accession>
<feature type="transmembrane region" description="Helical" evidence="1">
    <location>
        <begin position="24"/>
        <end position="44"/>
    </location>
</feature>
<protein>
    <submittedName>
        <fullName evidence="2">DUF1109 domain-containing protein</fullName>
    </submittedName>
</protein>
<dbReference type="EMBL" id="JBBYHV010000001">
    <property type="protein sequence ID" value="MEL1250476.1"/>
    <property type="molecule type" value="Genomic_DNA"/>
</dbReference>